<feature type="compositionally biased region" description="Acidic residues" evidence="1">
    <location>
        <begin position="85"/>
        <end position="108"/>
    </location>
</feature>
<dbReference type="EMBL" id="JBEOZM010000040">
    <property type="protein sequence ID" value="MER6274011.1"/>
    <property type="molecule type" value="Genomic_DNA"/>
</dbReference>
<proteinExistence type="predicted"/>
<accession>A0ABV1TVG2</accession>
<name>A0ABV1TVG2_9ACTN</name>
<keyword evidence="3" id="KW-1185">Reference proteome</keyword>
<sequence length="506" mass="55713">MDVYDEEVARARFLALGCSPEDADTLVSAGIDPDIVGTGARDAVGFASAAVFHDLADPNRYLQAAGGDPDEAWRQWAKDSVESPGAEDEENEDEEDDGGDGAEEDGGGDDDRQGWASAYISSTEAGECSIELIDDLGMPGNATYLDTLTFCLPAAAPAASHSEHDARIIKAATEELAHYGCIPDSDVHGSSGSFSLVVRTHDRAWEWFENQRPVPEKLQLLLAALQGLPLDDLTIIHTDRDHPRTDHIPQPQPDTTSGTAQTSVVDWRDRDEFVAQVAAAQPDSVGIERYQGGWAHRLHDGKARKHPSLRGLRRVWAEAVRRDGELSGFAATFRSGDVLHRYRMQADWVDDLHQRLNVWEDRVNAVREEQSQFPHLKRWGKRLYQALLDDNQFMAATTPQRQDDRCADLARTMFAPDCPLQSPYIQRALAQAKATRADIIGEHQRTQWQAAIPTWAAQLAASAAFQQGTTAERAMLASNLLYTHHPSADTPELVRSLRNAAADLLG</sequence>
<organism evidence="2 3">
    <name type="scientific">Streptomyces sp. 900105755</name>
    <dbReference type="NCBI Taxonomy" id="3154389"/>
    <lineage>
        <taxon>Bacteria</taxon>
        <taxon>Bacillati</taxon>
        <taxon>Actinomycetota</taxon>
        <taxon>Actinomycetes</taxon>
        <taxon>Kitasatosporales</taxon>
        <taxon>Streptomycetaceae</taxon>
        <taxon>Streptomyces</taxon>
    </lineage>
</organism>
<feature type="region of interest" description="Disordered" evidence="1">
    <location>
        <begin position="240"/>
        <end position="260"/>
    </location>
</feature>
<dbReference type="RefSeq" id="WP_351962244.1">
    <property type="nucleotide sequence ID" value="NZ_JBEOZM010000040.1"/>
</dbReference>
<gene>
    <name evidence="2" type="ORF">ABT211_43195</name>
</gene>
<protein>
    <submittedName>
        <fullName evidence="2">Uncharacterized protein</fullName>
    </submittedName>
</protein>
<dbReference type="Proteomes" id="UP001490365">
    <property type="component" value="Unassembled WGS sequence"/>
</dbReference>
<evidence type="ECO:0000313" key="3">
    <source>
        <dbReference type="Proteomes" id="UP001490365"/>
    </source>
</evidence>
<evidence type="ECO:0000256" key="1">
    <source>
        <dbReference type="SAM" id="MobiDB-lite"/>
    </source>
</evidence>
<reference evidence="2 3" key="1">
    <citation type="submission" date="2024-06" db="EMBL/GenBank/DDBJ databases">
        <title>The Natural Products Discovery Center: Release of the First 8490 Sequenced Strains for Exploring Actinobacteria Biosynthetic Diversity.</title>
        <authorList>
            <person name="Kalkreuter E."/>
            <person name="Kautsar S.A."/>
            <person name="Yang D."/>
            <person name="Bader C.D."/>
            <person name="Teijaro C.N."/>
            <person name="Fluegel L."/>
            <person name="Davis C.M."/>
            <person name="Simpson J.R."/>
            <person name="Lauterbach L."/>
            <person name="Steele A.D."/>
            <person name="Gui C."/>
            <person name="Meng S."/>
            <person name="Li G."/>
            <person name="Viehrig K."/>
            <person name="Ye F."/>
            <person name="Su P."/>
            <person name="Kiefer A.F."/>
            <person name="Nichols A."/>
            <person name="Cepeda A.J."/>
            <person name="Yan W."/>
            <person name="Fan B."/>
            <person name="Jiang Y."/>
            <person name="Adhikari A."/>
            <person name="Zheng C.-J."/>
            <person name="Schuster L."/>
            <person name="Cowan T.M."/>
            <person name="Smanski M.J."/>
            <person name="Chevrette M.G."/>
            <person name="De Carvalho L.P.S."/>
            <person name="Shen B."/>
        </authorList>
    </citation>
    <scope>NUCLEOTIDE SEQUENCE [LARGE SCALE GENOMIC DNA]</scope>
    <source>
        <strain evidence="2 3">NPDC001694</strain>
    </source>
</reference>
<comment type="caution">
    <text evidence="2">The sequence shown here is derived from an EMBL/GenBank/DDBJ whole genome shotgun (WGS) entry which is preliminary data.</text>
</comment>
<feature type="region of interest" description="Disordered" evidence="1">
    <location>
        <begin position="79"/>
        <end position="114"/>
    </location>
</feature>
<evidence type="ECO:0000313" key="2">
    <source>
        <dbReference type="EMBL" id="MER6274011.1"/>
    </source>
</evidence>